<feature type="non-terminal residue" evidence="11">
    <location>
        <position position="95"/>
    </location>
</feature>
<dbReference type="InterPro" id="IPR029044">
    <property type="entry name" value="Nucleotide-diphossugar_trans"/>
</dbReference>
<keyword evidence="4" id="KW-0548">Nucleotidyltransferase</keyword>
<keyword evidence="5" id="KW-0460">Magnesium</keyword>
<evidence type="ECO:0000256" key="7">
    <source>
        <dbReference type="ARBA" id="ARBA00048247"/>
    </source>
</evidence>
<reference evidence="11 12" key="1">
    <citation type="journal article" date="2018" name="Nat. Biotechnol.">
        <title>A standardized bacterial taxonomy based on genome phylogeny substantially revises the tree of life.</title>
        <authorList>
            <person name="Parks D.H."/>
            <person name="Chuvochina M."/>
            <person name="Waite D.W."/>
            <person name="Rinke C."/>
            <person name="Skarshewski A."/>
            <person name="Chaumeil P.A."/>
            <person name="Hugenholtz P."/>
        </authorList>
    </citation>
    <scope>NUCLEOTIDE SEQUENCE [LARGE SCALE GENOMIC DNA]</scope>
    <source>
        <strain evidence="11">UBA8739</strain>
    </source>
</reference>
<evidence type="ECO:0000256" key="9">
    <source>
        <dbReference type="ARBA" id="ARBA00049628"/>
    </source>
</evidence>
<evidence type="ECO:0000256" key="6">
    <source>
        <dbReference type="ARBA" id="ARBA00023315"/>
    </source>
</evidence>
<proteinExistence type="inferred from homology"/>
<comment type="function">
    <text evidence="9">Catalyzes the last two sequential reactions in the de novo biosynthetic pathway for UDP-N-acetylglucosamine (UDP-GlcNAc). The C-terminal domain catalyzes the transfer of acetyl group from acetyl coenzyme A to glucosamine-1-phosphate (GlcN-1-P) to produce N-acetylglucosamine-1-phosphate (GlcNAc-1-P), which is converted into UDP-GlcNAc by the transfer of uridine 5-monophosphate (from uridine 5-triphosphate), a reaction catalyzed by the N-terminal domain.</text>
</comment>
<dbReference type="SUPFAM" id="SSF53448">
    <property type="entry name" value="Nucleotide-diphospho-sugar transferases"/>
    <property type="match status" value="1"/>
</dbReference>
<dbReference type="PANTHER" id="PTHR43584">
    <property type="entry name" value="NUCLEOTIDYL TRANSFERASE"/>
    <property type="match status" value="1"/>
</dbReference>
<evidence type="ECO:0000313" key="11">
    <source>
        <dbReference type="EMBL" id="HAE47302.1"/>
    </source>
</evidence>
<dbReference type="GO" id="GO:0003977">
    <property type="term" value="F:UDP-N-acetylglucosamine diphosphorylase activity"/>
    <property type="evidence" value="ECO:0007669"/>
    <property type="project" value="UniProtKB-EC"/>
</dbReference>
<dbReference type="AlphaFoldDB" id="A0A3B9IHG2"/>
<dbReference type="Gene3D" id="3.90.550.10">
    <property type="entry name" value="Spore Coat Polysaccharide Biosynthesis Protein SpsA, Chain A"/>
    <property type="match status" value="1"/>
</dbReference>
<evidence type="ECO:0000256" key="1">
    <source>
        <dbReference type="ARBA" id="ARBA00007707"/>
    </source>
</evidence>
<dbReference type="GO" id="GO:0019134">
    <property type="term" value="F:glucosamine-1-phosphate N-acetyltransferase activity"/>
    <property type="evidence" value="ECO:0007669"/>
    <property type="project" value="UniProtKB-EC"/>
</dbReference>
<comment type="similarity">
    <text evidence="2">In the N-terminal section; belongs to the N-acetylglucosamine-1-phosphate uridyltransferase family.</text>
</comment>
<comment type="similarity">
    <text evidence="1">In the C-terminal section; belongs to the transferase hexapeptide repeat family.</text>
</comment>
<dbReference type="EMBL" id="DMAI01000123">
    <property type="protein sequence ID" value="HAE47302.1"/>
    <property type="molecule type" value="Genomic_DNA"/>
</dbReference>
<gene>
    <name evidence="11" type="primary">glmU</name>
    <name evidence="11" type="ORF">DCK97_07765</name>
</gene>
<evidence type="ECO:0000256" key="2">
    <source>
        <dbReference type="ARBA" id="ARBA00007947"/>
    </source>
</evidence>
<comment type="catalytic activity">
    <reaction evidence="7">
        <text>alpha-D-glucosamine 1-phosphate + acetyl-CoA = N-acetyl-alpha-D-glucosamine 1-phosphate + CoA + H(+)</text>
        <dbReference type="Rhea" id="RHEA:13725"/>
        <dbReference type="ChEBI" id="CHEBI:15378"/>
        <dbReference type="ChEBI" id="CHEBI:57287"/>
        <dbReference type="ChEBI" id="CHEBI:57288"/>
        <dbReference type="ChEBI" id="CHEBI:57776"/>
        <dbReference type="ChEBI" id="CHEBI:58516"/>
        <dbReference type="EC" id="2.3.1.157"/>
    </reaction>
</comment>
<feature type="domain" description="MobA-like NTP transferase" evidence="10">
    <location>
        <begin position="6"/>
        <end position="92"/>
    </location>
</feature>
<comment type="caution">
    <text evidence="11">The sequence shown here is derived from an EMBL/GenBank/DDBJ whole genome shotgun (WGS) entry which is preliminary data.</text>
</comment>
<evidence type="ECO:0000256" key="4">
    <source>
        <dbReference type="ARBA" id="ARBA00022695"/>
    </source>
</evidence>
<dbReference type="InterPro" id="IPR050065">
    <property type="entry name" value="GlmU-like"/>
</dbReference>
<dbReference type="Pfam" id="PF12804">
    <property type="entry name" value="NTP_transf_3"/>
    <property type="match status" value="1"/>
</dbReference>
<sequence>MTRITCIVLAAGKGTRMRSDLPKVLHAVAGRAMVLHVIDGARSLSPDRIAVVVGAGGERVRAVLARAAPEVTVHDQTDQLGTAHAVLAARPALEA</sequence>
<keyword evidence="6" id="KW-0012">Acyltransferase</keyword>
<evidence type="ECO:0000256" key="3">
    <source>
        <dbReference type="ARBA" id="ARBA00022679"/>
    </source>
</evidence>
<evidence type="ECO:0000256" key="8">
    <source>
        <dbReference type="ARBA" id="ARBA00048493"/>
    </source>
</evidence>
<dbReference type="PANTHER" id="PTHR43584:SF3">
    <property type="entry name" value="BIFUNCTIONAL PROTEIN GLMU"/>
    <property type="match status" value="1"/>
</dbReference>
<evidence type="ECO:0000256" key="5">
    <source>
        <dbReference type="ARBA" id="ARBA00022842"/>
    </source>
</evidence>
<evidence type="ECO:0000259" key="10">
    <source>
        <dbReference type="Pfam" id="PF12804"/>
    </source>
</evidence>
<evidence type="ECO:0000313" key="12">
    <source>
        <dbReference type="Proteomes" id="UP000257706"/>
    </source>
</evidence>
<dbReference type="Proteomes" id="UP000257706">
    <property type="component" value="Unassembled WGS sequence"/>
</dbReference>
<protein>
    <submittedName>
        <fullName evidence="11">Bifunctional UDP-N-acetylglucosamine diphosphorylase/glucosamine-1-phosphate N-acetyltransferase GlmU</fullName>
    </submittedName>
</protein>
<keyword evidence="3 11" id="KW-0808">Transferase</keyword>
<name>A0A3B9IHG2_9PROT</name>
<comment type="catalytic activity">
    <reaction evidence="8">
        <text>N-acetyl-alpha-D-glucosamine 1-phosphate + UTP + H(+) = UDP-N-acetyl-alpha-D-glucosamine + diphosphate</text>
        <dbReference type="Rhea" id="RHEA:13509"/>
        <dbReference type="ChEBI" id="CHEBI:15378"/>
        <dbReference type="ChEBI" id="CHEBI:33019"/>
        <dbReference type="ChEBI" id="CHEBI:46398"/>
        <dbReference type="ChEBI" id="CHEBI:57705"/>
        <dbReference type="ChEBI" id="CHEBI:57776"/>
        <dbReference type="EC" id="2.7.7.23"/>
    </reaction>
</comment>
<dbReference type="InterPro" id="IPR025877">
    <property type="entry name" value="MobA-like_NTP_Trfase"/>
</dbReference>
<organism evidence="11 12">
    <name type="scientific">Tistrella mobilis</name>
    <dbReference type="NCBI Taxonomy" id="171437"/>
    <lineage>
        <taxon>Bacteria</taxon>
        <taxon>Pseudomonadati</taxon>
        <taxon>Pseudomonadota</taxon>
        <taxon>Alphaproteobacteria</taxon>
        <taxon>Geminicoccales</taxon>
        <taxon>Geminicoccaceae</taxon>
        <taxon>Tistrella</taxon>
    </lineage>
</organism>
<accession>A0A3B9IHG2</accession>